<accession>A0ABW1NTD9</accession>
<dbReference type="RefSeq" id="WP_380761067.1">
    <property type="nucleotide sequence ID" value="NZ_JBHSRF010000078.1"/>
</dbReference>
<dbReference type="EMBL" id="JBHSRF010000078">
    <property type="protein sequence ID" value="MFC6086163.1"/>
    <property type="molecule type" value="Genomic_DNA"/>
</dbReference>
<proteinExistence type="predicted"/>
<evidence type="ECO:0000259" key="4">
    <source>
        <dbReference type="Pfam" id="PF13524"/>
    </source>
</evidence>
<name>A0ABW1NTD9_9ACTN</name>
<dbReference type="InterPro" id="IPR055259">
    <property type="entry name" value="YkvP/CgeB_Glyco_trans-like"/>
</dbReference>
<dbReference type="EC" id="2.4.-.-" evidence="5"/>
<keyword evidence="6" id="KW-1185">Reference proteome</keyword>
<dbReference type="InterPro" id="IPR051862">
    <property type="entry name" value="GT-like_domain_containing_1"/>
</dbReference>
<evidence type="ECO:0000256" key="1">
    <source>
        <dbReference type="ARBA" id="ARBA00022676"/>
    </source>
</evidence>
<dbReference type="CDD" id="cd03801">
    <property type="entry name" value="GT4_PimA-like"/>
    <property type="match status" value="1"/>
</dbReference>
<reference evidence="6" key="1">
    <citation type="journal article" date="2019" name="Int. J. Syst. Evol. Microbiol.">
        <title>The Global Catalogue of Microorganisms (GCM) 10K type strain sequencing project: providing services to taxonomists for standard genome sequencing and annotation.</title>
        <authorList>
            <consortium name="The Broad Institute Genomics Platform"/>
            <consortium name="The Broad Institute Genome Sequencing Center for Infectious Disease"/>
            <person name="Wu L."/>
            <person name="Ma J."/>
        </authorList>
    </citation>
    <scope>NUCLEOTIDE SEQUENCE [LARGE SCALE GENOMIC DNA]</scope>
    <source>
        <strain evidence="6">JCM 30346</strain>
    </source>
</reference>
<organism evidence="5 6">
    <name type="scientific">Sphaerisporangium aureirubrum</name>
    <dbReference type="NCBI Taxonomy" id="1544736"/>
    <lineage>
        <taxon>Bacteria</taxon>
        <taxon>Bacillati</taxon>
        <taxon>Actinomycetota</taxon>
        <taxon>Actinomycetes</taxon>
        <taxon>Streptosporangiales</taxon>
        <taxon>Streptosporangiaceae</taxon>
        <taxon>Sphaerisporangium</taxon>
    </lineage>
</organism>
<gene>
    <name evidence="5" type="ORF">ACFP1K_33695</name>
</gene>
<evidence type="ECO:0000313" key="5">
    <source>
        <dbReference type="EMBL" id="MFC6086163.1"/>
    </source>
</evidence>
<feature type="domain" description="Glycosyltransferase subfamily 4-like N-terminal" evidence="3">
    <location>
        <begin position="50"/>
        <end position="162"/>
    </location>
</feature>
<evidence type="ECO:0000259" key="3">
    <source>
        <dbReference type="Pfam" id="PF13439"/>
    </source>
</evidence>
<protein>
    <submittedName>
        <fullName evidence="5">Glycosyltransferase family 4 protein</fullName>
        <ecNumber evidence="5">2.4.-.-</ecNumber>
    </submittedName>
</protein>
<evidence type="ECO:0000313" key="6">
    <source>
        <dbReference type="Proteomes" id="UP001596137"/>
    </source>
</evidence>
<feature type="domain" description="Spore protein YkvP/CgeB glycosyl transferase-like" evidence="4">
    <location>
        <begin position="219"/>
        <end position="362"/>
    </location>
</feature>
<dbReference type="Pfam" id="PF13439">
    <property type="entry name" value="Glyco_transf_4"/>
    <property type="match status" value="1"/>
</dbReference>
<keyword evidence="1 5" id="KW-0328">Glycosyltransferase</keyword>
<evidence type="ECO:0000256" key="2">
    <source>
        <dbReference type="ARBA" id="ARBA00022679"/>
    </source>
</evidence>
<sequence>MTITRKGTAMHVLFVRPYTHRAAGRAAATSSDSLGFNVTCADALAAGLGARGVEVTSVTGGGDTRTAWVGRALTAFERLLTTRTPDVVLAFHAFWPFTVELRRIMDDAGYGGPLVTYTHGSHWDPTDLFRFERYPRLAWADLGNLLCADRVLVVSEWMLGTVLAQVRAASTAAAGELAPRLRRVGLPLDLPRIDAARRPEEPGSPVVVFNHAPVAAKRPEVFFELAGELMRRTDASVLVTRRFPPSALAGLDPARVRLGDDLPIDDYYAALWGAHLQVSTAVHESLGVATLEAMATGNCCLLPRIGAYPEITVPEGLYDDPGELLSRLVEMVERPGPRRELAARQMARTRDRYSPERVAEAVHGVLLEVSR</sequence>
<dbReference type="PANTHER" id="PTHR13615">
    <property type="entry name" value="GLYCOSYLTRANSFERASE-LIKE 1"/>
    <property type="match status" value="1"/>
</dbReference>
<dbReference type="SUPFAM" id="SSF53756">
    <property type="entry name" value="UDP-Glycosyltransferase/glycogen phosphorylase"/>
    <property type="match status" value="1"/>
</dbReference>
<keyword evidence="2 5" id="KW-0808">Transferase</keyword>
<dbReference type="PANTHER" id="PTHR13615:SF3">
    <property type="entry name" value="GLYCOSYLTRANSFERASE-LIKE DOMAIN-CONTAINING PROTEIN 1"/>
    <property type="match status" value="1"/>
</dbReference>
<dbReference type="Pfam" id="PF13524">
    <property type="entry name" value="Glyco_trans_1_2"/>
    <property type="match status" value="1"/>
</dbReference>
<dbReference type="Gene3D" id="3.40.50.2000">
    <property type="entry name" value="Glycogen Phosphorylase B"/>
    <property type="match status" value="2"/>
</dbReference>
<dbReference type="InterPro" id="IPR028098">
    <property type="entry name" value="Glyco_trans_4-like_N"/>
</dbReference>
<comment type="caution">
    <text evidence="5">The sequence shown here is derived from an EMBL/GenBank/DDBJ whole genome shotgun (WGS) entry which is preliminary data.</text>
</comment>
<dbReference type="GO" id="GO:0016757">
    <property type="term" value="F:glycosyltransferase activity"/>
    <property type="evidence" value="ECO:0007669"/>
    <property type="project" value="UniProtKB-KW"/>
</dbReference>
<dbReference type="Proteomes" id="UP001596137">
    <property type="component" value="Unassembled WGS sequence"/>
</dbReference>